<organism evidence="2 3">
    <name type="scientific">Cedecea neteri</name>
    <dbReference type="NCBI Taxonomy" id="158822"/>
    <lineage>
        <taxon>Bacteria</taxon>
        <taxon>Pseudomonadati</taxon>
        <taxon>Pseudomonadota</taxon>
        <taxon>Gammaproteobacteria</taxon>
        <taxon>Enterobacterales</taxon>
        <taxon>Enterobacteriaceae</taxon>
        <taxon>Cedecea</taxon>
    </lineage>
</organism>
<proteinExistence type="predicted"/>
<evidence type="ECO:0000313" key="2">
    <source>
        <dbReference type="EMBL" id="AIR62528.1"/>
    </source>
</evidence>
<reference evidence="2 3" key="1">
    <citation type="submission" date="2014-09" db="EMBL/GenBank/DDBJ databases">
        <authorList>
            <person name="Chan K.-G."/>
        </authorList>
    </citation>
    <scope>NUCLEOTIDE SEQUENCE [LARGE SCALE GENOMIC DNA]</scope>
    <source>
        <strain evidence="2 3">M006</strain>
    </source>
</reference>
<dbReference type="AlphaFoldDB" id="A0AAN0S6J4"/>
<feature type="transmembrane region" description="Helical" evidence="1">
    <location>
        <begin position="83"/>
        <end position="102"/>
    </location>
</feature>
<feature type="transmembrane region" description="Helical" evidence="1">
    <location>
        <begin position="7"/>
        <end position="31"/>
    </location>
</feature>
<keyword evidence="1" id="KW-0472">Membrane</keyword>
<keyword evidence="1" id="KW-1133">Transmembrane helix</keyword>
<gene>
    <name evidence="2" type="ORF">LH23_18255</name>
</gene>
<dbReference type="RefSeq" id="WP_039294113.1">
    <property type="nucleotide sequence ID" value="NZ_CP009458.1"/>
</dbReference>
<dbReference type="Proteomes" id="UP000029516">
    <property type="component" value="Chromosome"/>
</dbReference>
<name>A0AAN0S6J4_9ENTR</name>
<protein>
    <submittedName>
        <fullName evidence="2">Uncharacterized protein</fullName>
    </submittedName>
</protein>
<dbReference type="KEGG" id="cem:LH23_18255"/>
<accession>A0AAN0S6J4</accession>
<sequence length="153" mass="17494">MISNDILFNVLSVMMLFFLIIFAGCFFIFVYKALGGPRVGRDSFLFFNFIFFRRNILSGLALTFLVLAYAAEAFAQLREGASITTLLANVSGSLSILLFGVYGKYLYRGVIDDKNPFFFIKVFLTKVDFSFADVLLWLSRFTYIAWVVIIIYN</sequence>
<keyword evidence="1" id="KW-0812">Transmembrane</keyword>
<evidence type="ECO:0000313" key="3">
    <source>
        <dbReference type="Proteomes" id="UP000029516"/>
    </source>
</evidence>
<feature type="transmembrane region" description="Helical" evidence="1">
    <location>
        <begin position="134"/>
        <end position="152"/>
    </location>
</feature>
<dbReference type="EMBL" id="CP009458">
    <property type="protein sequence ID" value="AIR62528.1"/>
    <property type="molecule type" value="Genomic_DNA"/>
</dbReference>
<evidence type="ECO:0000256" key="1">
    <source>
        <dbReference type="SAM" id="Phobius"/>
    </source>
</evidence>
<feature type="transmembrane region" description="Helical" evidence="1">
    <location>
        <begin position="51"/>
        <end position="71"/>
    </location>
</feature>